<protein>
    <submittedName>
        <fullName evidence="7">Uncharacterized protein</fullName>
    </submittedName>
</protein>
<dbReference type="Proteomes" id="UP001445335">
    <property type="component" value="Unassembled WGS sequence"/>
</dbReference>
<keyword evidence="1" id="KW-0479">Metal-binding</keyword>
<evidence type="ECO:0000256" key="1">
    <source>
        <dbReference type="ARBA" id="ARBA00022723"/>
    </source>
</evidence>
<accession>A0AAW1SL47</accession>
<keyword evidence="2" id="KW-0408">Iron</keyword>
<dbReference type="GO" id="GO:0005506">
    <property type="term" value="F:iron ion binding"/>
    <property type="evidence" value="ECO:0007669"/>
    <property type="project" value="InterPro"/>
</dbReference>
<feature type="region of interest" description="Disordered" evidence="4">
    <location>
        <begin position="265"/>
        <end position="287"/>
    </location>
</feature>
<dbReference type="PROSITE" id="PS50076">
    <property type="entry name" value="DNAJ_2"/>
    <property type="match status" value="1"/>
</dbReference>
<organism evidence="7 8">
    <name type="scientific">Elliptochloris bilobata</name>
    <dbReference type="NCBI Taxonomy" id="381761"/>
    <lineage>
        <taxon>Eukaryota</taxon>
        <taxon>Viridiplantae</taxon>
        <taxon>Chlorophyta</taxon>
        <taxon>core chlorophytes</taxon>
        <taxon>Trebouxiophyceae</taxon>
        <taxon>Trebouxiophyceae incertae sedis</taxon>
        <taxon>Elliptochloris clade</taxon>
        <taxon>Elliptochloris</taxon>
    </lineage>
</organism>
<dbReference type="Pfam" id="PF00226">
    <property type="entry name" value="DnaJ"/>
    <property type="match status" value="1"/>
</dbReference>
<feature type="domain" description="J" evidence="5">
    <location>
        <begin position="14"/>
        <end position="82"/>
    </location>
</feature>
<dbReference type="InterPro" id="IPR001080">
    <property type="entry name" value="3Fe4S_ferredoxin"/>
</dbReference>
<feature type="compositionally biased region" description="Gly residues" evidence="4">
    <location>
        <begin position="221"/>
        <end position="230"/>
    </location>
</feature>
<proteinExistence type="predicted"/>
<dbReference type="InterPro" id="IPR017896">
    <property type="entry name" value="4Fe4S_Fe-S-bd"/>
</dbReference>
<feature type="region of interest" description="Disordered" evidence="4">
    <location>
        <begin position="215"/>
        <end position="239"/>
    </location>
</feature>
<dbReference type="EMBL" id="JALJOU010000001">
    <property type="protein sequence ID" value="KAK9846614.1"/>
    <property type="molecule type" value="Genomic_DNA"/>
</dbReference>
<evidence type="ECO:0000256" key="2">
    <source>
        <dbReference type="ARBA" id="ARBA00023004"/>
    </source>
</evidence>
<reference evidence="7 8" key="1">
    <citation type="journal article" date="2024" name="Nat. Commun.">
        <title>Phylogenomics reveals the evolutionary origins of lichenization in chlorophyte algae.</title>
        <authorList>
            <person name="Puginier C."/>
            <person name="Libourel C."/>
            <person name="Otte J."/>
            <person name="Skaloud P."/>
            <person name="Haon M."/>
            <person name="Grisel S."/>
            <person name="Petersen M."/>
            <person name="Berrin J.G."/>
            <person name="Delaux P.M."/>
            <person name="Dal Grande F."/>
            <person name="Keller J."/>
        </authorList>
    </citation>
    <scope>NUCLEOTIDE SEQUENCE [LARGE SCALE GENOMIC DNA]</scope>
    <source>
        <strain evidence="7 8">SAG 245.80</strain>
    </source>
</reference>
<dbReference type="InterPro" id="IPR017900">
    <property type="entry name" value="4Fe4S_Fe_S_CS"/>
</dbReference>
<name>A0AAW1SL47_9CHLO</name>
<dbReference type="SUPFAM" id="SSF54862">
    <property type="entry name" value="4Fe-4S ferredoxins"/>
    <property type="match status" value="1"/>
</dbReference>
<dbReference type="Gene3D" id="3.30.70.20">
    <property type="match status" value="1"/>
</dbReference>
<dbReference type="SUPFAM" id="SSF46565">
    <property type="entry name" value="Chaperone J-domain"/>
    <property type="match status" value="1"/>
</dbReference>
<keyword evidence="3" id="KW-0411">Iron-sulfur</keyword>
<evidence type="ECO:0000259" key="5">
    <source>
        <dbReference type="PROSITE" id="PS50076"/>
    </source>
</evidence>
<evidence type="ECO:0000313" key="8">
    <source>
        <dbReference type="Proteomes" id="UP001445335"/>
    </source>
</evidence>
<dbReference type="SMART" id="SM00271">
    <property type="entry name" value="DnaJ"/>
    <property type="match status" value="1"/>
</dbReference>
<sequence>MDNEFAVMDDEAEDFYQLLGVAPTASERDIKRAYHNSMRSCHPDFASSQEDEESATEVCVFLNDIYETLMDKEKRAAYDALAGFTSGSVNPFTDTMYERDHAFVDEFSCIGCRNCNNVCPQTFGMEDDYGRARVMQQRVDPDEKVQEAIDTCPVSCIHWVTAPQLTLLETVMARMERVDVWILMNGGGGGVNPFHEASLAWEKRQALLRRKRTRAQSRGWGPWGGGGGGESEAAGGASAWEGLRGERNLELQRATAVAAATAARRWRDLQRTRRQGTAGLLPERPEP</sequence>
<dbReference type="PRINTS" id="PR00625">
    <property type="entry name" value="JDOMAIN"/>
</dbReference>
<gene>
    <name evidence="7" type="ORF">WJX81_007606</name>
</gene>
<dbReference type="InterPro" id="IPR036869">
    <property type="entry name" value="J_dom_sf"/>
</dbReference>
<dbReference type="PANTHER" id="PTHR44579:SF2">
    <property type="entry name" value="OS01G0730500 PROTEIN"/>
    <property type="match status" value="1"/>
</dbReference>
<keyword evidence="8" id="KW-1185">Reference proteome</keyword>
<evidence type="ECO:0000259" key="6">
    <source>
        <dbReference type="PROSITE" id="PS51379"/>
    </source>
</evidence>
<feature type="domain" description="4Fe-4S ferredoxin-type" evidence="6">
    <location>
        <begin position="100"/>
        <end position="128"/>
    </location>
</feature>
<dbReference type="PRINTS" id="PR00352">
    <property type="entry name" value="3FE4SFRDOXIN"/>
</dbReference>
<dbReference type="CDD" id="cd06257">
    <property type="entry name" value="DnaJ"/>
    <property type="match status" value="1"/>
</dbReference>
<dbReference type="AlphaFoldDB" id="A0AAW1SL47"/>
<dbReference type="PANTHER" id="PTHR44579">
    <property type="entry name" value="OS01G0730500 PROTEIN"/>
    <property type="match status" value="1"/>
</dbReference>
<dbReference type="PROSITE" id="PS00198">
    <property type="entry name" value="4FE4S_FER_1"/>
    <property type="match status" value="1"/>
</dbReference>
<dbReference type="InterPro" id="IPR001623">
    <property type="entry name" value="DnaJ_domain"/>
</dbReference>
<evidence type="ECO:0000313" key="7">
    <source>
        <dbReference type="EMBL" id="KAK9846614.1"/>
    </source>
</evidence>
<evidence type="ECO:0000256" key="3">
    <source>
        <dbReference type="ARBA" id="ARBA00023014"/>
    </source>
</evidence>
<dbReference type="Pfam" id="PF13370">
    <property type="entry name" value="Fer4_13"/>
    <property type="match status" value="1"/>
</dbReference>
<dbReference type="GO" id="GO:0009055">
    <property type="term" value="F:electron transfer activity"/>
    <property type="evidence" value="ECO:0007669"/>
    <property type="project" value="InterPro"/>
</dbReference>
<dbReference type="GO" id="GO:0051536">
    <property type="term" value="F:iron-sulfur cluster binding"/>
    <property type="evidence" value="ECO:0007669"/>
    <property type="project" value="UniProtKB-KW"/>
</dbReference>
<comment type="caution">
    <text evidence="7">The sequence shown here is derived from an EMBL/GenBank/DDBJ whole genome shotgun (WGS) entry which is preliminary data.</text>
</comment>
<evidence type="ECO:0000256" key="4">
    <source>
        <dbReference type="SAM" id="MobiDB-lite"/>
    </source>
</evidence>
<dbReference type="Gene3D" id="1.10.287.110">
    <property type="entry name" value="DnaJ domain"/>
    <property type="match status" value="1"/>
</dbReference>
<dbReference type="PROSITE" id="PS51379">
    <property type="entry name" value="4FE4S_FER_2"/>
    <property type="match status" value="1"/>
</dbReference>